<evidence type="ECO:0000313" key="3">
    <source>
        <dbReference type="Proteomes" id="UP000247978"/>
    </source>
</evidence>
<feature type="transmembrane region" description="Helical" evidence="1">
    <location>
        <begin position="7"/>
        <end position="27"/>
    </location>
</feature>
<dbReference type="OrthoDB" id="2386786at2"/>
<dbReference type="EMBL" id="QJJQ01000014">
    <property type="protein sequence ID" value="PXW83768.1"/>
    <property type="molecule type" value="Genomic_DNA"/>
</dbReference>
<protein>
    <submittedName>
        <fullName evidence="2">TolB protein</fullName>
    </submittedName>
</protein>
<dbReference type="InterPro" id="IPR011042">
    <property type="entry name" value="6-blade_b-propeller_TolB-like"/>
</dbReference>
<keyword evidence="1" id="KW-0812">Transmembrane</keyword>
<dbReference type="PANTHER" id="PTHR36842">
    <property type="entry name" value="PROTEIN TOLB HOMOLOG"/>
    <property type="match status" value="1"/>
</dbReference>
<comment type="caution">
    <text evidence="2">The sequence shown here is derived from an EMBL/GenBank/DDBJ whole genome shotgun (WGS) entry which is preliminary data.</text>
</comment>
<name>A0A2V3VST2_9BACI</name>
<keyword evidence="3" id="KW-1185">Reference proteome</keyword>
<dbReference type="Proteomes" id="UP000247978">
    <property type="component" value="Unassembled WGS sequence"/>
</dbReference>
<sequence length="345" mass="39596">MNKKIIILIFSSIGLITSFLVIIGILFNKTEDEKINGLTEVYDVSVNGVIAYVSHSKGHPELYIKTEQEEKLALKLDVDQIITDMAFSPNGTTLAYSISDEEVEDGLESSVQLLDIRSLDSKNLFQKATYITELAFDPKDENKLFYLSAETYENYSPIARAYPHDIDVFSYHLSEDIHIQHTEMASYSINSLQVSPTEDVVYVQMDDVADDATAEEIFEMKQQIFQIPLDKPEQFSVISDNDRDIDIYDFALVPNKEAMVFQSVSNASAGGTFQYELYYYDWEQKKEKRLTDLQSYAAHPIITHDGKHVYFIVDRQFAKSHYPENYLYKMDIDGTNVKEITLEHN</sequence>
<keyword evidence="1" id="KW-1133">Transmembrane helix</keyword>
<organism evidence="2 3">
    <name type="scientific">Pseudogracilibacillus auburnensis</name>
    <dbReference type="NCBI Taxonomy" id="1494959"/>
    <lineage>
        <taxon>Bacteria</taxon>
        <taxon>Bacillati</taxon>
        <taxon>Bacillota</taxon>
        <taxon>Bacilli</taxon>
        <taxon>Bacillales</taxon>
        <taxon>Bacillaceae</taxon>
        <taxon>Pseudogracilibacillus</taxon>
    </lineage>
</organism>
<gene>
    <name evidence="2" type="ORF">DFR56_11453</name>
</gene>
<dbReference type="PANTHER" id="PTHR36842:SF1">
    <property type="entry name" value="PROTEIN TOLB"/>
    <property type="match status" value="1"/>
</dbReference>
<evidence type="ECO:0000256" key="1">
    <source>
        <dbReference type="SAM" id="Phobius"/>
    </source>
</evidence>
<dbReference type="SUPFAM" id="SSF82171">
    <property type="entry name" value="DPP6 N-terminal domain-like"/>
    <property type="match status" value="1"/>
</dbReference>
<reference evidence="2 3" key="1">
    <citation type="submission" date="2018-05" db="EMBL/GenBank/DDBJ databases">
        <title>Genomic Encyclopedia of Type Strains, Phase IV (KMG-IV): sequencing the most valuable type-strain genomes for metagenomic binning, comparative biology and taxonomic classification.</title>
        <authorList>
            <person name="Goeker M."/>
        </authorList>
    </citation>
    <scope>NUCLEOTIDE SEQUENCE [LARGE SCALE GENOMIC DNA]</scope>
    <source>
        <strain evidence="2 3">DSM 28556</strain>
    </source>
</reference>
<accession>A0A2V3VST2</accession>
<keyword evidence="1" id="KW-0472">Membrane</keyword>
<dbReference type="AlphaFoldDB" id="A0A2V3VST2"/>
<evidence type="ECO:0000313" key="2">
    <source>
        <dbReference type="EMBL" id="PXW83768.1"/>
    </source>
</evidence>
<dbReference type="Gene3D" id="2.120.10.30">
    <property type="entry name" value="TolB, C-terminal domain"/>
    <property type="match status" value="1"/>
</dbReference>
<proteinExistence type="predicted"/>
<dbReference type="RefSeq" id="WP_110396641.1">
    <property type="nucleotide sequence ID" value="NZ_JBHUHB010000001.1"/>
</dbReference>